<protein>
    <submittedName>
        <fullName evidence="1">Uncharacterized protein</fullName>
    </submittedName>
</protein>
<accession>A0A2P2N2M7</accession>
<sequence length="57" mass="6132">MSTGTGQLLGWAAKWPSTLNGTGEGGMWGLRIRTPSCQLVTKIGDRCFIATDLTTKF</sequence>
<evidence type="ECO:0000313" key="1">
    <source>
        <dbReference type="EMBL" id="MBX36742.1"/>
    </source>
</evidence>
<name>A0A2P2N2M7_RHIMU</name>
<dbReference type="EMBL" id="GGEC01056258">
    <property type="protein sequence ID" value="MBX36742.1"/>
    <property type="molecule type" value="Transcribed_RNA"/>
</dbReference>
<organism evidence="1">
    <name type="scientific">Rhizophora mucronata</name>
    <name type="common">Asiatic mangrove</name>
    <dbReference type="NCBI Taxonomy" id="61149"/>
    <lineage>
        <taxon>Eukaryota</taxon>
        <taxon>Viridiplantae</taxon>
        <taxon>Streptophyta</taxon>
        <taxon>Embryophyta</taxon>
        <taxon>Tracheophyta</taxon>
        <taxon>Spermatophyta</taxon>
        <taxon>Magnoliopsida</taxon>
        <taxon>eudicotyledons</taxon>
        <taxon>Gunneridae</taxon>
        <taxon>Pentapetalae</taxon>
        <taxon>rosids</taxon>
        <taxon>fabids</taxon>
        <taxon>Malpighiales</taxon>
        <taxon>Rhizophoraceae</taxon>
        <taxon>Rhizophora</taxon>
    </lineage>
</organism>
<proteinExistence type="predicted"/>
<dbReference type="AlphaFoldDB" id="A0A2P2N2M7"/>
<reference evidence="1" key="1">
    <citation type="submission" date="2018-02" db="EMBL/GenBank/DDBJ databases">
        <title>Rhizophora mucronata_Transcriptome.</title>
        <authorList>
            <person name="Meera S.P."/>
            <person name="Sreeshan A."/>
            <person name="Augustine A."/>
        </authorList>
    </citation>
    <scope>NUCLEOTIDE SEQUENCE</scope>
    <source>
        <tissue evidence="1">Leaf</tissue>
    </source>
</reference>